<gene>
    <name evidence="2" type="ORF">BPS1E_1894</name>
</gene>
<dbReference type="Gene3D" id="1.10.260.40">
    <property type="entry name" value="lambda repressor-like DNA-binding domains"/>
    <property type="match status" value="1"/>
</dbReference>
<dbReference type="Proteomes" id="UP000216789">
    <property type="component" value="Unassembled WGS sequence"/>
</dbReference>
<evidence type="ECO:0000259" key="1">
    <source>
        <dbReference type="PROSITE" id="PS50943"/>
    </source>
</evidence>
<protein>
    <recommendedName>
        <fullName evidence="1">HTH cro/C1-type domain-containing protein</fullName>
    </recommendedName>
</protein>
<dbReference type="GO" id="GO:0003677">
    <property type="term" value="F:DNA binding"/>
    <property type="evidence" value="ECO:0007669"/>
    <property type="project" value="InterPro"/>
</dbReference>
<dbReference type="PROSITE" id="PS50943">
    <property type="entry name" value="HTH_CROC1"/>
    <property type="match status" value="1"/>
</dbReference>
<accession>A0A267WJ10</accession>
<name>A0A267WJ10_BIFPS</name>
<evidence type="ECO:0000313" key="3">
    <source>
        <dbReference type="Proteomes" id="UP000216789"/>
    </source>
</evidence>
<dbReference type="EMBL" id="MNLB01000027">
    <property type="protein sequence ID" value="PAC72608.1"/>
    <property type="molecule type" value="Genomic_DNA"/>
</dbReference>
<organism evidence="2 3">
    <name type="scientific">Bifidobacterium pseudocatenulatum</name>
    <dbReference type="NCBI Taxonomy" id="28026"/>
    <lineage>
        <taxon>Bacteria</taxon>
        <taxon>Bacillati</taxon>
        <taxon>Actinomycetota</taxon>
        <taxon>Actinomycetes</taxon>
        <taxon>Bifidobacteriales</taxon>
        <taxon>Bifidobacteriaceae</taxon>
        <taxon>Bifidobacterium</taxon>
    </lineage>
</organism>
<sequence>MTLRAMRERAGLSQQDLRARVGINSISYFWALEAWDCTPRPKRARDPHTMRLDTAKRVSEALGVSLDELWDGLD</sequence>
<dbReference type="CDD" id="cd00093">
    <property type="entry name" value="HTH_XRE"/>
    <property type="match status" value="1"/>
</dbReference>
<reference evidence="2 3" key="1">
    <citation type="journal article" date="2017" name="ISME J.">
        <title>Unveiling bifidobacterial biogeography across the mammalian branch of the tree of life.</title>
        <authorList>
            <person name="Milani C."/>
            <person name="Mangifesta M."/>
            <person name="Mancabelli L."/>
            <person name="Lugli G.A."/>
            <person name="James K."/>
            <person name="Duranti S."/>
            <person name="Turroni F."/>
            <person name="Ferrario C."/>
            <person name="Ossiprandi M.C."/>
            <person name="van Sinderen D."/>
            <person name="Ventura M."/>
        </authorList>
    </citation>
    <scope>NUCLEOTIDE SEQUENCE [LARGE SCALE GENOMIC DNA]</scope>
    <source>
        <strain evidence="2 3">1E</strain>
    </source>
</reference>
<comment type="caution">
    <text evidence="2">The sequence shown here is derived from an EMBL/GenBank/DDBJ whole genome shotgun (WGS) entry which is preliminary data.</text>
</comment>
<dbReference type="RefSeq" id="WP_095280034.1">
    <property type="nucleotide sequence ID" value="NZ_MNLB01000027.1"/>
</dbReference>
<dbReference type="AlphaFoldDB" id="A0A267WJ10"/>
<dbReference type="InterPro" id="IPR001387">
    <property type="entry name" value="Cro/C1-type_HTH"/>
</dbReference>
<evidence type="ECO:0000313" key="2">
    <source>
        <dbReference type="EMBL" id="PAC72608.1"/>
    </source>
</evidence>
<dbReference type="InterPro" id="IPR010982">
    <property type="entry name" value="Lambda_DNA-bd_dom_sf"/>
</dbReference>
<proteinExistence type="predicted"/>
<dbReference type="SUPFAM" id="SSF47413">
    <property type="entry name" value="lambda repressor-like DNA-binding domains"/>
    <property type="match status" value="1"/>
</dbReference>
<feature type="domain" description="HTH cro/C1-type" evidence="1">
    <location>
        <begin position="3"/>
        <end position="69"/>
    </location>
</feature>